<reference evidence="3" key="2">
    <citation type="submission" date="2025-08" db="UniProtKB">
        <authorList>
            <consortium name="RefSeq"/>
        </authorList>
    </citation>
    <scope>IDENTIFICATION</scope>
    <source>
        <strain evidence="3">S238N-H82</strain>
        <tissue evidence="3">Testes</tissue>
    </source>
</reference>
<feature type="region of interest" description="Disordered" evidence="1">
    <location>
        <begin position="321"/>
        <end position="346"/>
    </location>
</feature>
<dbReference type="GeneID" id="118428571"/>
<dbReference type="AlphaFoldDB" id="A0A9J7N9Q7"/>
<dbReference type="KEGG" id="bfo:118428571"/>
<feature type="compositionally biased region" description="Acidic residues" evidence="1">
    <location>
        <begin position="328"/>
        <end position="346"/>
    </location>
</feature>
<name>A0A9J7N9Q7_BRAFL</name>
<dbReference type="OMA" id="VPEWGRQ"/>
<dbReference type="OrthoDB" id="5956793at2759"/>
<proteinExistence type="predicted"/>
<feature type="compositionally biased region" description="Basic and acidic residues" evidence="1">
    <location>
        <begin position="81"/>
        <end position="96"/>
    </location>
</feature>
<organism evidence="2 3">
    <name type="scientific">Branchiostoma floridae</name>
    <name type="common">Florida lancelet</name>
    <name type="synonym">Amphioxus</name>
    <dbReference type="NCBI Taxonomy" id="7739"/>
    <lineage>
        <taxon>Eukaryota</taxon>
        <taxon>Metazoa</taxon>
        <taxon>Chordata</taxon>
        <taxon>Cephalochordata</taxon>
        <taxon>Leptocardii</taxon>
        <taxon>Amphioxiformes</taxon>
        <taxon>Branchiostomatidae</taxon>
        <taxon>Branchiostoma</taxon>
    </lineage>
</organism>
<feature type="region of interest" description="Disordered" evidence="1">
    <location>
        <begin position="81"/>
        <end position="104"/>
    </location>
</feature>
<protein>
    <submittedName>
        <fullName evidence="3">Uncharacterized protein LOC118428571</fullName>
    </submittedName>
</protein>
<dbReference type="RefSeq" id="XP_035694561.1">
    <property type="nucleotide sequence ID" value="XM_035838668.1"/>
</dbReference>
<sequence>MDFDGGLVDGRLSAAKARKRYFLTTADMADLHYTTPFWYGIGMGTPMKYYRPSDLQEKAEQKYGKDVFAEKLKEWEKREKKKQLDAEKKRKDEQARQSKKQKLMTTVPEWGRQQLTDVASVGALAQKCSAEQLQQVLVFAAEKKLPVIEAINAVKDEALLPRKNFKELQPKLAKFLDVDADATLKKNAQKLARAEASKARQAKLNKRITGAWDLTVTNKQAKVTGLKGTLDINGENCQGYIEFPCYHGNLEWYNKEGHEAKYMEISTWWKVNWKRTYGKLRVTVKKDESGDDLVEGTFNAGWHRSSWPALLRFTGVRKGPCMDGTQGNDDDSDRDDSDDSDSDDEV</sequence>
<accession>A0A9J7N9Q7</accession>
<gene>
    <name evidence="3" type="primary">LOC118428571</name>
</gene>
<evidence type="ECO:0000313" key="3">
    <source>
        <dbReference type="RefSeq" id="XP_035694561.1"/>
    </source>
</evidence>
<reference evidence="2" key="1">
    <citation type="journal article" date="2020" name="Nat. Ecol. Evol.">
        <title>Deeply conserved synteny resolves early events in vertebrate evolution.</title>
        <authorList>
            <person name="Simakov O."/>
            <person name="Marletaz F."/>
            <person name="Yue J.X."/>
            <person name="O'Connell B."/>
            <person name="Jenkins J."/>
            <person name="Brandt A."/>
            <person name="Calef R."/>
            <person name="Tung C.H."/>
            <person name="Huang T.K."/>
            <person name="Schmutz J."/>
            <person name="Satoh N."/>
            <person name="Yu J.K."/>
            <person name="Putnam N.H."/>
            <person name="Green R.E."/>
            <person name="Rokhsar D.S."/>
        </authorList>
    </citation>
    <scope>NUCLEOTIDE SEQUENCE [LARGE SCALE GENOMIC DNA]</scope>
    <source>
        <strain evidence="2">S238N-H82</strain>
    </source>
</reference>
<keyword evidence="2" id="KW-1185">Reference proteome</keyword>
<dbReference type="Proteomes" id="UP000001554">
    <property type="component" value="Chromosome 13"/>
</dbReference>
<evidence type="ECO:0000313" key="2">
    <source>
        <dbReference type="Proteomes" id="UP000001554"/>
    </source>
</evidence>
<evidence type="ECO:0000256" key="1">
    <source>
        <dbReference type="SAM" id="MobiDB-lite"/>
    </source>
</evidence>